<dbReference type="InterPro" id="IPR018076">
    <property type="entry name" value="T2SS_GspF_dom"/>
</dbReference>
<dbReference type="PANTHER" id="PTHR30012">
    <property type="entry name" value="GENERAL SECRETION PATHWAY PROTEIN"/>
    <property type="match status" value="1"/>
</dbReference>
<evidence type="ECO:0000313" key="10">
    <source>
        <dbReference type="EMBL" id="NZA25156.1"/>
    </source>
</evidence>
<comment type="subcellular location">
    <subcellularLocation>
        <location evidence="1">Cell inner membrane</location>
        <topology evidence="1">Multi-pass membrane protein</topology>
    </subcellularLocation>
</comment>
<feature type="transmembrane region" description="Helical" evidence="8">
    <location>
        <begin position="159"/>
        <end position="181"/>
    </location>
</feature>
<reference evidence="10 11" key="1">
    <citation type="submission" date="2020-07" db="EMBL/GenBank/DDBJ databases">
        <title>Luteimonas sp. SJ-92.</title>
        <authorList>
            <person name="Huang X.-X."/>
            <person name="Xu L."/>
            <person name="Sun J.-Q."/>
        </authorList>
    </citation>
    <scope>NUCLEOTIDE SEQUENCE [LARGE SCALE GENOMIC DNA]</scope>
    <source>
        <strain evidence="10 11">SJ-92</strain>
    </source>
</reference>
<dbReference type="EMBL" id="JACCKA010000017">
    <property type="protein sequence ID" value="NZA25156.1"/>
    <property type="molecule type" value="Genomic_DNA"/>
</dbReference>
<dbReference type="InterPro" id="IPR003004">
    <property type="entry name" value="GspF/PilC"/>
</dbReference>
<keyword evidence="4" id="KW-0997">Cell inner membrane</keyword>
<evidence type="ECO:0000259" key="9">
    <source>
        <dbReference type="Pfam" id="PF00482"/>
    </source>
</evidence>
<dbReference type="RefSeq" id="WP_180676963.1">
    <property type="nucleotide sequence ID" value="NZ_JACCKA010000017.1"/>
</dbReference>
<dbReference type="AlphaFoldDB" id="A0A853J7N5"/>
<dbReference type="Proteomes" id="UP000578091">
    <property type="component" value="Unassembled WGS sequence"/>
</dbReference>
<feature type="transmembrane region" description="Helical" evidence="8">
    <location>
        <begin position="214"/>
        <end position="232"/>
    </location>
</feature>
<evidence type="ECO:0000256" key="2">
    <source>
        <dbReference type="ARBA" id="ARBA00005745"/>
    </source>
</evidence>
<evidence type="ECO:0000313" key="11">
    <source>
        <dbReference type="Proteomes" id="UP000578091"/>
    </source>
</evidence>
<feature type="domain" description="Type II secretion system protein GspF" evidence="9">
    <location>
        <begin position="59"/>
        <end position="182"/>
    </location>
</feature>
<evidence type="ECO:0000256" key="5">
    <source>
        <dbReference type="ARBA" id="ARBA00022692"/>
    </source>
</evidence>
<evidence type="ECO:0000256" key="7">
    <source>
        <dbReference type="ARBA" id="ARBA00023136"/>
    </source>
</evidence>
<keyword evidence="3" id="KW-1003">Cell membrane</keyword>
<evidence type="ECO:0000256" key="6">
    <source>
        <dbReference type="ARBA" id="ARBA00022989"/>
    </source>
</evidence>
<gene>
    <name evidence="10" type="ORF">H0E84_02065</name>
</gene>
<organism evidence="10 11">
    <name type="scientific">Luteimonas salinisoli</name>
    <dbReference type="NCBI Taxonomy" id="2752307"/>
    <lineage>
        <taxon>Bacteria</taxon>
        <taxon>Pseudomonadati</taxon>
        <taxon>Pseudomonadota</taxon>
        <taxon>Gammaproteobacteria</taxon>
        <taxon>Lysobacterales</taxon>
        <taxon>Lysobacteraceae</taxon>
        <taxon>Luteimonas</taxon>
    </lineage>
</organism>
<feature type="domain" description="Type II secretion system protein GspF" evidence="9">
    <location>
        <begin position="263"/>
        <end position="383"/>
    </location>
</feature>
<dbReference type="PANTHER" id="PTHR30012:SF7">
    <property type="entry name" value="PROTEIN TRANSPORT PROTEIN HOFC HOMOLOG"/>
    <property type="match status" value="1"/>
</dbReference>
<comment type="similarity">
    <text evidence="2">Belongs to the GSP F family.</text>
</comment>
<keyword evidence="11" id="KW-1185">Reference proteome</keyword>
<protein>
    <submittedName>
        <fullName evidence="10">Type II secretion system F family protein</fullName>
    </submittedName>
</protein>
<dbReference type="InterPro" id="IPR042094">
    <property type="entry name" value="T2SS_GspF_sf"/>
</dbReference>
<dbReference type="Gene3D" id="1.20.81.30">
    <property type="entry name" value="Type II secretion system (T2SS), domain F"/>
    <property type="match status" value="2"/>
</dbReference>
<comment type="caution">
    <text evidence="10">The sequence shown here is derived from an EMBL/GenBank/DDBJ whole genome shotgun (WGS) entry which is preliminary data.</text>
</comment>
<keyword evidence="6 8" id="KW-1133">Transmembrane helix</keyword>
<keyword evidence="7 8" id="KW-0472">Membrane</keyword>
<dbReference type="GO" id="GO:0015628">
    <property type="term" value="P:protein secretion by the type II secretion system"/>
    <property type="evidence" value="ECO:0007669"/>
    <property type="project" value="TreeGrafter"/>
</dbReference>
<evidence type="ECO:0000256" key="1">
    <source>
        <dbReference type="ARBA" id="ARBA00004429"/>
    </source>
</evidence>
<proteinExistence type="inferred from homology"/>
<evidence type="ECO:0000256" key="4">
    <source>
        <dbReference type="ARBA" id="ARBA00022519"/>
    </source>
</evidence>
<sequence>MKHRVLVAAGGQSRWLDIEAESVAEASAKALRSGGRVLRVDPEVAAPRRARVTYSSTVFLQEMLTLLKAGLNVVEVMEALERKEANAGFKLVLGRMLTALREGASFSEAMAREAPLFPPVLVAGVAASETTGGLAGTLERYLAYDAKIHQIKRKVSAAAIYPLLLMAVGGAVILFLIAYVLPKFSVILDGSGREAAGATRVLLSSGEFIQQHPLLFGACLSVAAGGVAWLVMSRAGRYLAIVHVARLPVLSEIFVTMGLSRLYRTLALLLDSGIPLLRAMEMSRGVVNPVQAQEMALAMDRLRSGRMFTEAMSGTSLIPPIAESLLRVGERSGALAEMSGKLADFLDIALDRKVDTFSRLFEPLLMSAIGIVIGVIVLMMYSPIFDLVGSVGQ</sequence>
<feature type="transmembrane region" description="Helical" evidence="8">
    <location>
        <begin position="360"/>
        <end position="381"/>
    </location>
</feature>
<evidence type="ECO:0000256" key="3">
    <source>
        <dbReference type="ARBA" id="ARBA00022475"/>
    </source>
</evidence>
<evidence type="ECO:0000256" key="8">
    <source>
        <dbReference type="SAM" id="Phobius"/>
    </source>
</evidence>
<dbReference type="GO" id="GO:0005886">
    <property type="term" value="C:plasma membrane"/>
    <property type="evidence" value="ECO:0007669"/>
    <property type="project" value="UniProtKB-SubCell"/>
</dbReference>
<dbReference type="PRINTS" id="PR00812">
    <property type="entry name" value="BCTERIALGSPF"/>
</dbReference>
<accession>A0A853J7N5</accession>
<name>A0A853J7N5_9GAMM</name>
<dbReference type="Pfam" id="PF00482">
    <property type="entry name" value="T2SSF"/>
    <property type="match status" value="2"/>
</dbReference>
<keyword evidence="5 8" id="KW-0812">Transmembrane</keyword>